<keyword evidence="5" id="KW-0249">Electron transport</keyword>
<evidence type="ECO:0000256" key="4">
    <source>
        <dbReference type="ARBA" id="ARBA00022737"/>
    </source>
</evidence>
<sequence>MSRQIIRKKAYVDTKYCVACGECQKNCPLNAITVYKGIYAKVDFDKCVGCSKCANVCPSSIIEIRGGES</sequence>
<gene>
    <name evidence="9" type="primary">rsxB_73</name>
    <name evidence="9" type="ORF">SDC9_84340</name>
</gene>
<accession>A0A644ZCV9</accession>
<dbReference type="GO" id="GO:0051539">
    <property type="term" value="F:4 iron, 4 sulfur cluster binding"/>
    <property type="evidence" value="ECO:0007669"/>
    <property type="project" value="UniProtKB-KW"/>
</dbReference>
<protein>
    <submittedName>
        <fullName evidence="9">Electron transport complex subunit RsxB</fullName>
    </submittedName>
</protein>
<dbReference type="Pfam" id="PF14697">
    <property type="entry name" value="Fer4_21"/>
    <property type="match status" value="1"/>
</dbReference>
<dbReference type="AlphaFoldDB" id="A0A644ZCV9"/>
<evidence type="ECO:0000313" key="9">
    <source>
        <dbReference type="EMBL" id="MPM37721.1"/>
    </source>
</evidence>
<organism evidence="9">
    <name type="scientific">bioreactor metagenome</name>
    <dbReference type="NCBI Taxonomy" id="1076179"/>
    <lineage>
        <taxon>unclassified sequences</taxon>
        <taxon>metagenomes</taxon>
        <taxon>ecological metagenomes</taxon>
    </lineage>
</organism>
<evidence type="ECO:0000259" key="8">
    <source>
        <dbReference type="PROSITE" id="PS51379"/>
    </source>
</evidence>
<evidence type="ECO:0000256" key="7">
    <source>
        <dbReference type="ARBA" id="ARBA00023014"/>
    </source>
</evidence>
<dbReference type="EMBL" id="VSSQ01008043">
    <property type="protein sequence ID" value="MPM37721.1"/>
    <property type="molecule type" value="Genomic_DNA"/>
</dbReference>
<evidence type="ECO:0000256" key="3">
    <source>
        <dbReference type="ARBA" id="ARBA00022723"/>
    </source>
</evidence>
<keyword evidence="1" id="KW-0813">Transport</keyword>
<dbReference type="PANTHER" id="PTHR43687">
    <property type="entry name" value="ADENYLYLSULFATE REDUCTASE, BETA SUBUNIT"/>
    <property type="match status" value="1"/>
</dbReference>
<dbReference type="InterPro" id="IPR017896">
    <property type="entry name" value="4Fe4S_Fe-S-bd"/>
</dbReference>
<name>A0A644ZCV9_9ZZZZ</name>
<keyword evidence="6" id="KW-0408">Iron</keyword>
<dbReference type="GO" id="GO:0046872">
    <property type="term" value="F:metal ion binding"/>
    <property type="evidence" value="ECO:0007669"/>
    <property type="project" value="UniProtKB-KW"/>
</dbReference>
<keyword evidence="7" id="KW-0411">Iron-sulfur</keyword>
<dbReference type="PROSITE" id="PS51379">
    <property type="entry name" value="4FE4S_FER_2"/>
    <property type="match status" value="2"/>
</dbReference>
<dbReference type="InterPro" id="IPR017900">
    <property type="entry name" value="4Fe4S_Fe_S_CS"/>
</dbReference>
<feature type="domain" description="4Fe-4S ferredoxin-type" evidence="8">
    <location>
        <begin position="38"/>
        <end position="67"/>
    </location>
</feature>
<keyword evidence="3" id="KW-0479">Metal-binding</keyword>
<dbReference type="PANTHER" id="PTHR43687:SF6">
    <property type="entry name" value="L-ASPARTATE SEMIALDEHYDE SULFURTRANSFERASE IRON-SULFUR SUBUNIT"/>
    <property type="match status" value="1"/>
</dbReference>
<dbReference type="SUPFAM" id="SSF54862">
    <property type="entry name" value="4Fe-4S ferredoxins"/>
    <property type="match status" value="1"/>
</dbReference>
<proteinExistence type="predicted"/>
<evidence type="ECO:0000256" key="1">
    <source>
        <dbReference type="ARBA" id="ARBA00022448"/>
    </source>
</evidence>
<dbReference type="InterPro" id="IPR050572">
    <property type="entry name" value="Fe-S_Ferredoxin"/>
</dbReference>
<comment type="caution">
    <text evidence="9">The sequence shown here is derived from an EMBL/GenBank/DDBJ whole genome shotgun (WGS) entry which is preliminary data.</text>
</comment>
<reference evidence="9" key="1">
    <citation type="submission" date="2019-08" db="EMBL/GenBank/DDBJ databases">
        <authorList>
            <person name="Kucharzyk K."/>
            <person name="Murdoch R.W."/>
            <person name="Higgins S."/>
            <person name="Loffler F."/>
        </authorList>
    </citation>
    <scope>NUCLEOTIDE SEQUENCE</scope>
</reference>
<dbReference type="Gene3D" id="3.30.70.20">
    <property type="match status" value="2"/>
</dbReference>
<evidence type="ECO:0000256" key="5">
    <source>
        <dbReference type="ARBA" id="ARBA00022982"/>
    </source>
</evidence>
<evidence type="ECO:0000256" key="2">
    <source>
        <dbReference type="ARBA" id="ARBA00022485"/>
    </source>
</evidence>
<keyword evidence="2" id="KW-0004">4Fe-4S</keyword>
<evidence type="ECO:0000256" key="6">
    <source>
        <dbReference type="ARBA" id="ARBA00023004"/>
    </source>
</evidence>
<keyword evidence="4" id="KW-0677">Repeat</keyword>
<dbReference type="PROSITE" id="PS00198">
    <property type="entry name" value="4FE4S_FER_1"/>
    <property type="match status" value="1"/>
</dbReference>
<feature type="domain" description="4Fe-4S ferredoxin-type" evidence="8">
    <location>
        <begin position="8"/>
        <end position="37"/>
    </location>
</feature>